<evidence type="ECO:0000313" key="2">
    <source>
        <dbReference type="Proteomes" id="UP001268651"/>
    </source>
</evidence>
<dbReference type="EMBL" id="JAWHTF010000005">
    <property type="protein sequence ID" value="MDU8886520.1"/>
    <property type="molecule type" value="Genomic_DNA"/>
</dbReference>
<reference evidence="1 2" key="1">
    <citation type="submission" date="2023-10" db="EMBL/GenBank/DDBJ databases">
        <title>Marimonas sp. nov. isolated from tidal mud flat.</title>
        <authorList>
            <person name="Jaincy N.J."/>
            <person name="Srinivasan S."/>
            <person name="Lee S.-S."/>
        </authorList>
    </citation>
    <scope>NUCLEOTIDE SEQUENCE [LARGE SCALE GENOMIC DNA]</scope>
    <source>
        <strain evidence="1 2">MJ-SS3</strain>
    </source>
</reference>
<evidence type="ECO:0000313" key="1">
    <source>
        <dbReference type="EMBL" id="MDU8886520.1"/>
    </source>
</evidence>
<protein>
    <submittedName>
        <fullName evidence="1">DUF4442 domain-containing protein</fullName>
    </submittedName>
</protein>
<accession>A0ABU3U802</accession>
<proteinExistence type="predicted"/>
<name>A0ABU3U802_9FLAO</name>
<dbReference type="Gene3D" id="3.10.129.10">
    <property type="entry name" value="Hotdog Thioesterase"/>
    <property type="match status" value="1"/>
</dbReference>
<dbReference type="InterPro" id="IPR029069">
    <property type="entry name" value="HotDog_dom_sf"/>
</dbReference>
<sequence>MTIAPSKLNTFLLFKLPSAYLCGVRVKSIDKNKCIVSVKHRWINQNPFKSMYWVVQGMAAELTTGVLVMQKIKESGKKISMLVAGNNATFTKKATGRITFVCNEAYLIDQAIQKTIETKEGQTVWLNSKGINEDGVEVSNFNFEWTIKVKN</sequence>
<dbReference type="Proteomes" id="UP001268651">
    <property type="component" value="Unassembled WGS sequence"/>
</dbReference>
<dbReference type="RefSeq" id="WP_316662597.1">
    <property type="nucleotide sequence ID" value="NZ_JAWHTF010000005.1"/>
</dbReference>
<dbReference type="InterPro" id="IPR027961">
    <property type="entry name" value="DUF4442"/>
</dbReference>
<dbReference type="Pfam" id="PF14539">
    <property type="entry name" value="DUF4442"/>
    <property type="match status" value="1"/>
</dbReference>
<organism evidence="1 2">
    <name type="scientific">Gilvirhabdus luticola</name>
    <dbReference type="NCBI Taxonomy" id="3079858"/>
    <lineage>
        <taxon>Bacteria</taxon>
        <taxon>Pseudomonadati</taxon>
        <taxon>Bacteroidota</taxon>
        <taxon>Flavobacteriia</taxon>
        <taxon>Flavobacteriales</taxon>
        <taxon>Flavobacteriaceae</taxon>
        <taxon>Gilvirhabdus</taxon>
    </lineage>
</organism>
<dbReference type="SUPFAM" id="SSF54637">
    <property type="entry name" value="Thioesterase/thiol ester dehydrase-isomerase"/>
    <property type="match status" value="1"/>
</dbReference>
<keyword evidence="2" id="KW-1185">Reference proteome</keyword>
<gene>
    <name evidence="1" type="ORF">RXV94_10145</name>
</gene>
<comment type="caution">
    <text evidence="1">The sequence shown here is derived from an EMBL/GenBank/DDBJ whole genome shotgun (WGS) entry which is preliminary data.</text>
</comment>